<name>A0A4V6NRB3_9PSEU</name>
<keyword evidence="7" id="KW-1185">Reference proteome</keyword>
<dbReference type="PANTHER" id="PTHR43757">
    <property type="entry name" value="AMINOMETHYLTRANSFERASE"/>
    <property type="match status" value="1"/>
</dbReference>
<dbReference type="InterPro" id="IPR006222">
    <property type="entry name" value="GCVT_N"/>
</dbReference>
<accession>A0A4V6NRB3</accession>
<dbReference type="EMBL" id="SLXQ01000006">
    <property type="protein sequence ID" value="TCP51866.1"/>
    <property type="molecule type" value="Genomic_DNA"/>
</dbReference>
<dbReference type="SUPFAM" id="SSF103025">
    <property type="entry name" value="Folate-binding domain"/>
    <property type="match status" value="1"/>
</dbReference>
<evidence type="ECO:0000259" key="2">
    <source>
        <dbReference type="Pfam" id="PF01266"/>
    </source>
</evidence>
<sequence>MVTPPHNSGATAGPRVVIIGAGIVGCSLADELTERGWTNVTVLEQGPLFATGGSSSHAPGLVFQTNASKTMTNLASYTVGKFRELEYEGNWCFRPVGGLELATTPERLGDLARKHGLANAWGVRSRLIEPAECARLWPGLDLDRVLGGLHTPDDGLAKALRACAAQGERAISRGATFLARHKVLDIETTGGRVSGVRTDQGSVPADIVVSAAGFWGPRIGALVGMDVPLLPVAHQYAKTTQLAELAGRNDEVSEAHRPILRHQDADLYFREHVDRIGIGSYAHRPMPVSLDEIASYDESPNMPSMLAFTEEDFAASWDEARALLPALGETKVEEGFNGVMSFTPDGMPLIGESRDVAGFWLAEAVWVTHSAGVGKVVAESLIDGVPSVDLHSCDAHRFEKVQLAPNYVQRRSVQNFVEVYDVVHPLQPMEEPRGLRTSPFYVRQQEQGAYFLEASGWERPHWYEANAGLVDSVDVPERDAWSARYWSPIAAAEAAVTREKVALYDMTALKRLEVTGPGALDFLQWLTTNNLNRKPGAVSYTLMLDEAGGVRSDVTVARLGPERFQIGVNSNLDLDWIRVHQPKDGSVQVTDITAGTCCIGVWGPLARDLVQPLTTTDLGHKAMGYFRAKDIYLAGIPVTAMRLSYVGELGWELYTTADLGLRLWDALWEAGAPLGVIAAGRSAFNSLRLEKGYRAWGSDMSSEHDPYEAGVGFAVRLDKEDFLGKQALVERAEREPRRKLVPLLLAPREQVMMGHEPVYVDGIVSGYVTSAAYGYTLDRPIAYAWLPEQVAQPGTEVEIEYFAKRYPATVAEEPLFDPEMTRIRR</sequence>
<evidence type="ECO:0000259" key="3">
    <source>
        <dbReference type="Pfam" id="PF01571"/>
    </source>
</evidence>
<dbReference type="Gene3D" id="3.30.9.10">
    <property type="entry name" value="D-Amino Acid Oxidase, subunit A, domain 2"/>
    <property type="match status" value="1"/>
</dbReference>
<gene>
    <name evidence="6" type="ORF">EV191_10630</name>
</gene>
<dbReference type="RefSeq" id="WP_132877749.1">
    <property type="nucleotide sequence ID" value="NZ_SLXQ01000006.1"/>
</dbReference>
<evidence type="ECO:0000259" key="4">
    <source>
        <dbReference type="Pfam" id="PF08669"/>
    </source>
</evidence>
<comment type="similarity">
    <text evidence="1">Belongs to the GcvT family.</text>
</comment>
<dbReference type="Pfam" id="PF08669">
    <property type="entry name" value="GCV_T_C"/>
    <property type="match status" value="1"/>
</dbReference>
<feature type="domain" description="FAD dependent oxidoreductase" evidence="2">
    <location>
        <begin position="15"/>
        <end position="379"/>
    </location>
</feature>
<dbReference type="InterPro" id="IPR027266">
    <property type="entry name" value="TrmE/GcvT-like"/>
</dbReference>
<feature type="domain" description="Aminomethyltransferase C-terminal" evidence="4">
    <location>
        <begin position="738"/>
        <end position="817"/>
    </location>
</feature>
<dbReference type="InterPro" id="IPR032503">
    <property type="entry name" value="FAO_M"/>
</dbReference>
<dbReference type="SUPFAM" id="SSF101790">
    <property type="entry name" value="Aminomethyltransferase beta-barrel domain"/>
    <property type="match status" value="1"/>
</dbReference>
<feature type="domain" description="GCVT N-terminal" evidence="3">
    <location>
        <begin position="441"/>
        <end position="719"/>
    </location>
</feature>
<proteinExistence type="inferred from homology"/>
<protein>
    <submittedName>
        <fullName evidence="6">Dimethylglycine oxidase</fullName>
    </submittedName>
</protein>
<dbReference type="AlphaFoldDB" id="A0A4V6NRB3"/>
<dbReference type="PANTHER" id="PTHR43757:SF2">
    <property type="entry name" value="AMINOMETHYLTRANSFERASE, MITOCHONDRIAL"/>
    <property type="match status" value="1"/>
</dbReference>
<dbReference type="OrthoDB" id="2055370at2"/>
<evidence type="ECO:0000313" key="6">
    <source>
        <dbReference type="EMBL" id="TCP51866.1"/>
    </source>
</evidence>
<comment type="caution">
    <text evidence="6">The sequence shown here is derived from an EMBL/GenBank/DDBJ whole genome shotgun (WGS) entry which is preliminary data.</text>
</comment>
<dbReference type="Gene3D" id="2.40.30.110">
    <property type="entry name" value="Aminomethyltransferase beta-barrel domains"/>
    <property type="match status" value="1"/>
</dbReference>
<dbReference type="Gene3D" id="3.50.50.60">
    <property type="entry name" value="FAD/NAD(P)-binding domain"/>
    <property type="match status" value="1"/>
</dbReference>
<dbReference type="Gene3D" id="3.30.1360.120">
    <property type="entry name" value="Probable tRNA modification gtpase trme, domain 1"/>
    <property type="match status" value="1"/>
</dbReference>
<evidence type="ECO:0000313" key="7">
    <source>
        <dbReference type="Proteomes" id="UP000294911"/>
    </source>
</evidence>
<evidence type="ECO:0000256" key="1">
    <source>
        <dbReference type="ARBA" id="ARBA00008609"/>
    </source>
</evidence>
<dbReference type="Pfam" id="PF01266">
    <property type="entry name" value="DAO"/>
    <property type="match status" value="1"/>
</dbReference>
<dbReference type="SUPFAM" id="SSF51905">
    <property type="entry name" value="FAD/NAD(P)-binding domain"/>
    <property type="match status" value="1"/>
</dbReference>
<dbReference type="InterPro" id="IPR013977">
    <property type="entry name" value="GcvT_C"/>
</dbReference>
<dbReference type="Pfam" id="PF16350">
    <property type="entry name" value="FAO_M"/>
    <property type="match status" value="1"/>
</dbReference>
<dbReference type="Pfam" id="PF01571">
    <property type="entry name" value="GCV_T"/>
    <property type="match status" value="1"/>
</dbReference>
<dbReference type="InterPro" id="IPR028896">
    <property type="entry name" value="GcvT/YgfZ/DmdA"/>
</dbReference>
<feature type="domain" description="FAD dependent oxidoreductase central" evidence="5">
    <location>
        <begin position="383"/>
        <end position="438"/>
    </location>
</feature>
<dbReference type="Proteomes" id="UP000294911">
    <property type="component" value="Unassembled WGS sequence"/>
</dbReference>
<dbReference type="InterPro" id="IPR029043">
    <property type="entry name" value="GcvT/YgfZ_C"/>
</dbReference>
<dbReference type="InterPro" id="IPR036188">
    <property type="entry name" value="FAD/NAD-bd_sf"/>
</dbReference>
<dbReference type="Gene3D" id="3.30.70.1400">
    <property type="entry name" value="Aminomethyltransferase beta-barrel domains"/>
    <property type="match status" value="1"/>
</dbReference>
<dbReference type="InterPro" id="IPR006076">
    <property type="entry name" value="FAD-dep_OxRdtase"/>
</dbReference>
<dbReference type="SUPFAM" id="SSF54373">
    <property type="entry name" value="FAD-linked reductases, C-terminal domain"/>
    <property type="match status" value="1"/>
</dbReference>
<organism evidence="6 7">
    <name type="scientific">Tamaricihabitans halophyticus</name>
    <dbReference type="NCBI Taxonomy" id="1262583"/>
    <lineage>
        <taxon>Bacteria</taxon>
        <taxon>Bacillati</taxon>
        <taxon>Actinomycetota</taxon>
        <taxon>Actinomycetes</taxon>
        <taxon>Pseudonocardiales</taxon>
        <taxon>Pseudonocardiaceae</taxon>
        <taxon>Tamaricihabitans</taxon>
    </lineage>
</organism>
<reference evidence="6 7" key="1">
    <citation type="submission" date="2019-03" db="EMBL/GenBank/DDBJ databases">
        <title>Genomic Encyclopedia of Type Strains, Phase IV (KMG-IV): sequencing the most valuable type-strain genomes for metagenomic binning, comparative biology and taxonomic classification.</title>
        <authorList>
            <person name="Goeker M."/>
        </authorList>
    </citation>
    <scope>NUCLEOTIDE SEQUENCE [LARGE SCALE GENOMIC DNA]</scope>
    <source>
        <strain evidence="6 7">DSM 45765</strain>
    </source>
</reference>
<evidence type="ECO:0000259" key="5">
    <source>
        <dbReference type="Pfam" id="PF16350"/>
    </source>
</evidence>